<name>A0A834MGY3_RHYFE</name>
<evidence type="ECO:0000313" key="3">
    <source>
        <dbReference type="Proteomes" id="UP000625711"/>
    </source>
</evidence>
<proteinExistence type="predicted"/>
<dbReference type="EMBL" id="JAACXV010000354">
    <property type="protein sequence ID" value="KAF7279600.1"/>
    <property type="molecule type" value="Genomic_DNA"/>
</dbReference>
<comment type="caution">
    <text evidence="2">The sequence shown here is derived from an EMBL/GenBank/DDBJ whole genome shotgun (WGS) entry which is preliminary data.</text>
</comment>
<accession>A0A834MGY3</accession>
<reference evidence="2" key="1">
    <citation type="submission" date="2020-08" db="EMBL/GenBank/DDBJ databases">
        <title>Genome sequencing and assembly of the red palm weevil Rhynchophorus ferrugineus.</title>
        <authorList>
            <person name="Dias G.B."/>
            <person name="Bergman C.M."/>
            <person name="Manee M."/>
        </authorList>
    </citation>
    <scope>NUCLEOTIDE SEQUENCE</scope>
    <source>
        <strain evidence="2">AA-2017</strain>
        <tissue evidence="2">Whole larva</tissue>
    </source>
</reference>
<evidence type="ECO:0000313" key="2">
    <source>
        <dbReference type="EMBL" id="KAF7279600.1"/>
    </source>
</evidence>
<dbReference type="Proteomes" id="UP000625711">
    <property type="component" value="Unassembled WGS sequence"/>
</dbReference>
<gene>
    <name evidence="2" type="ORF">GWI33_006995</name>
</gene>
<protein>
    <submittedName>
        <fullName evidence="2">Uncharacterized protein</fullName>
    </submittedName>
</protein>
<feature type="compositionally biased region" description="Polar residues" evidence="1">
    <location>
        <begin position="1"/>
        <end position="26"/>
    </location>
</feature>
<organism evidence="2 3">
    <name type="scientific">Rhynchophorus ferrugineus</name>
    <name type="common">Red palm weevil</name>
    <name type="synonym">Curculio ferrugineus</name>
    <dbReference type="NCBI Taxonomy" id="354439"/>
    <lineage>
        <taxon>Eukaryota</taxon>
        <taxon>Metazoa</taxon>
        <taxon>Ecdysozoa</taxon>
        <taxon>Arthropoda</taxon>
        <taxon>Hexapoda</taxon>
        <taxon>Insecta</taxon>
        <taxon>Pterygota</taxon>
        <taxon>Neoptera</taxon>
        <taxon>Endopterygota</taxon>
        <taxon>Coleoptera</taxon>
        <taxon>Polyphaga</taxon>
        <taxon>Cucujiformia</taxon>
        <taxon>Curculionidae</taxon>
        <taxon>Dryophthorinae</taxon>
        <taxon>Rhynchophorus</taxon>
    </lineage>
</organism>
<dbReference type="AlphaFoldDB" id="A0A834MGY3"/>
<keyword evidence="3" id="KW-1185">Reference proteome</keyword>
<sequence>MTWTVPNKSTSFISSPQKQNEPNVSSYREEHRRLQFQLLLILGVSRRERRLSSRLESHTSRFLYPQDSDLVNHEGGPGSGRNIILRRLRRYFSGFLLIFLLLIRK</sequence>
<feature type="region of interest" description="Disordered" evidence="1">
    <location>
        <begin position="1"/>
        <end position="28"/>
    </location>
</feature>
<evidence type="ECO:0000256" key="1">
    <source>
        <dbReference type="SAM" id="MobiDB-lite"/>
    </source>
</evidence>